<keyword evidence="3" id="KW-1185">Reference proteome</keyword>
<gene>
    <name evidence="2" type="ORF">THITH_04215</name>
</gene>
<dbReference type="HOGENOM" id="CLU_860355_0_0_6"/>
<evidence type="ECO:0000259" key="1">
    <source>
        <dbReference type="Pfam" id="PF00535"/>
    </source>
</evidence>
<dbReference type="PANTHER" id="PTHR43685">
    <property type="entry name" value="GLYCOSYLTRANSFERASE"/>
    <property type="match status" value="1"/>
</dbReference>
<dbReference type="Proteomes" id="UP000005289">
    <property type="component" value="Chromosome"/>
</dbReference>
<evidence type="ECO:0000313" key="3">
    <source>
        <dbReference type="Proteomes" id="UP000005289"/>
    </source>
</evidence>
<dbReference type="InterPro" id="IPR029044">
    <property type="entry name" value="Nucleotide-diphossugar_trans"/>
</dbReference>
<dbReference type="Gene3D" id="3.90.550.10">
    <property type="entry name" value="Spore Coat Polysaccharide Biosynthesis Protein SpsA, Chain A"/>
    <property type="match status" value="1"/>
</dbReference>
<feature type="domain" description="Glycosyltransferase 2-like" evidence="1">
    <location>
        <begin position="4"/>
        <end position="132"/>
    </location>
</feature>
<dbReference type="InterPro" id="IPR001173">
    <property type="entry name" value="Glyco_trans_2-like"/>
</dbReference>
<dbReference type="CDD" id="cd00761">
    <property type="entry name" value="Glyco_tranf_GTA_type"/>
    <property type="match status" value="1"/>
</dbReference>
<organism evidence="2 3">
    <name type="scientific">Thioalkalivibrio paradoxus ARh 1</name>
    <dbReference type="NCBI Taxonomy" id="713585"/>
    <lineage>
        <taxon>Bacteria</taxon>
        <taxon>Pseudomonadati</taxon>
        <taxon>Pseudomonadota</taxon>
        <taxon>Gammaproteobacteria</taxon>
        <taxon>Chromatiales</taxon>
        <taxon>Ectothiorhodospiraceae</taxon>
        <taxon>Thioalkalivibrio</taxon>
    </lineage>
</organism>
<dbReference type="SUPFAM" id="SSF53448">
    <property type="entry name" value="Nucleotide-diphospho-sugar transferases"/>
    <property type="match status" value="1"/>
</dbReference>
<dbReference type="EMBL" id="CP007029">
    <property type="protein sequence ID" value="AHE99931.1"/>
    <property type="molecule type" value="Genomic_DNA"/>
</dbReference>
<dbReference type="InterPro" id="IPR050834">
    <property type="entry name" value="Glycosyltransf_2"/>
</dbReference>
<proteinExistence type="predicted"/>
<sequence length="323" mass="35546">MQISVIVSNYNYGRFLAETIASVLSQLGPEDEIIVVDDGSTDESREILKSLAGASRLRIILQRNSGSLDALANGLTLARNEIVTFLDADDWYLEGHLERVRTLFEEHREIDFAFARGRIHAAPGSDPRASAAILRRMEYPPGPVGSNALVAALASDWVGSPTSGLALRRPLARAIFERVGVPAPGLAMFPDAVLVRGADLLGARKYALAEAGFGYRIHGANHHRSLREPFERWRQRRNRTRSIRNRCLQSSAPDSDPPSASALADEAKLRAWPCSGRARIQLALIYVLLAVRRCRGSFRQRVELAIAAARRAVRNGPARVQDP</sequence>
<dbReference type="KEGG" id="tti:THITH_04215"/>
<accession>W0DN94</accession>
<name>W0DN94_9GAMM</name>
<dbReference type="STRING" id="713585.THITH_04215"/>
<protein>
    <recommendedName>
        <fullName evidence="1">Glycosyltransferase 2-like domain-containing protein</fullName>
    </recommendedName>
</protein>
<reference evidence="2 3" key="1">
    <citation type="submission" date="2013-12" db="EMBL/GenBank/DDBJ databases">
        <authorList>
            <consortium name="DOE Joint Genome Institute"/>
            <person name="Muyzer G."/>
            <person name="Huntemann M."/>
            <person name="Han J."/>
            <person name="Chen A."/>
            <person name="Kyrpides N."/>
            <person name="Mavromatis K."/>
            <person name="Markowitz V."/>
            <person name="Palaniappan K."/>
            <person name="Ivanova N."/>
            <person name="Schaumberg A."/>
            <person name="Pati A."/>
            <person name="Liolios K."/>
            <person name="Nordberg H.P."/>
            <person name="Cantor M.N."/>
            <person name="Hua S.X."/>
            <person name="Woyke T."/>
        </authorList>
    </citation>
    <scope>NUCLEOTIDE SEQUENCE [LARGE SCALE GENOMIC DNA]</scope>
    <source>
        <strain evidence="2 3">ARh 1</strain>
    </source>
</reference>
<evidence type="ECO:0000313" key="2">
    <source>
        <dbReference type="EMBL" id="AHE99931.1"/>
    </source>
</evidence>
<dbReference type="Pfam" id="PF00535">
    <property type="entry name" value="Glycos_transf_2"/>
    <property type="match status" value="1"/>
</dbReference>
<dbReference type="PANTHER" id="PTHR43685:SF11">
    <property type="entry name" value="GLYCOSYLTRANSFERASE TAGX-RELATED"/>
    <property type="match status" value="1"/>
</dbReference>
<dbReference type="AlphaFoldDB" id="W0DN94"/>